<keyword evidence="2" id="KW-1185">Reference proteome</keyword>
<reference evidence="3" key="1">
    <citation type="submission" date="2025-08" db="UniProtKB">
        <authorList>
            <consortium name="RefSeq"/>
        </authorList>
    </citation>
    <scope>IDENTIFICATION</scope>
    <source>
        <tissue evidence="3">Testes</tissue>
    </source>
</reference>
<dbReference type="RefSeq" id="XP_006817602.1">
    <property type="nucleotide sequence ID" value="XM_006817539.1"/>
</dbReference>
<protein>
    <submittedName>
        <fullName evidence="3">Hydroxysteroid 11-beta-dehydrogenase 1-like protein-like</fullName>
    </submittedName>
</protein>
<dbReference type="PANTHER" id="PTHR44279:SF2">
    <property type="entry name" value="HYDROXYSTEROID (11-BETA) DEHYDROGENASE 1-LIKE B-RELATED"/>
    <property type="match status" value="1"/>
</dbReference>
<dbReference type="Proteomes" id="UP000694865">
    <property type="component" value="Unplaced"/>
</dbReference>
<dbReference type="PANTHER" id="PTHR44279">
    <property type="entry name" value="HYDROXYSTEROID (11-BETA) DEHYDROGENASE 1-LIKE B-RELATED"/>
    <property type="match status" value="1"/>
</dbReference>
<evidence type="ECO:0000313" key="2">
    <source>
        <dbReference type="Proteomes" id="UP000694865"/>
    </source>
</evidence>
<dbReference type="SUPFAM" id="SSF51735">
    <property type="entry name" value="NAD(P)-binding Rossmann-fold domains"/>
    <property type="match status" value="1"/>
</dbReference>
<evidence type="ECO:0000313" key="3">
    <source>
        <dbReference type="RefSeq" id="XP_006817602.1"/>
    </source>
</evidence>
<accession>A0ABM0MC61</accession>
<proteinExistence type="predicted"/>
<name>A0ABM0MC61_SACKO</name>
<keyword evidence="1" id="KW-0560">Oxidoreductase</keyword>
<dbReference type="InterPro" id="IPR020904">
    <property type="entry name" value="Sc_DH/Rdtase_CS"/>
</dbReference>
<dbReference type="InterPro" id="IPR002347">
    <property type="entry name" value="SDR_fam"/>
</dbReference>
<dbReference type="Pfam" id="PF00106">
    <property type="entry name" value="adh_short"/>
    <property type="match status" value="1"/>
</dbReference>
<evidence type="ECO:0000256" key="1">
    <source>
        <dbReference type="ARBA" id="ARBA00023002"/>
    </source>
</evidence>
<dbReference type="PRINTS" id="PR00081">
    <property type="entry name" value="GDHRDH"/>
</dbReference>
<dbReference type="Gene3D" id="3.40.50.720">
    <property type="entry name" value="NAD(P)-binding Rossmann-like Domain"/>
    <property type="match status" value="1"/>
</dbReference>
<dbReference type="GeneID" id="100374683"/>
<dbReference type="InterPro" id="IPR051253">
    <property type="entry name" value="11-beta-HSD"/>
</dbReference>
<feature type="non-terminal residue" evidence="3">
    <location>
        <position position="199"/>
    </location>
</feature>
<organism evidence="2 3">
    <name type="scientific">Saccoglossus kowalevskii</name>
    <name type="common">Acorn worm</name>
    <dbReference type="NCBI Taxonomy" id="10224"/>
    <lineage>
        <taxon>Eukaryota</taxon>
        <taxon>Metazoa</taxon>
        <taxon>Hemichordata</taxon>
        <taxon>Enteropneusta</taxon>
        <taxon>Harrimaniidae</taxon>
        <taxon>Saccoglossus</taxon>
    </lineage>
</organism>
<dbReference type="InterPro" id="IPR036291">
    <property type="entry name" value="NAD(P)-bd_dom_sf"/>
</dbReference>
<dbReference type="PROSITE" id="PS00061">
    <property type="entry name" value="ADH_SHORT"/>
    <property type="match status" value="1"/>
</dbReference>
<gene>
    <name evidence="3" type="primary">LOC100374683</name>
</gene>
<sequence>MVNDRETLRGRRVIVTGASTGIGEQIAYHYAKMGARILITARRENVLREVCYSKMLQLGAEEAHYISLDMGKMADTKKLIDFAWERFGGLDYLVLNHITSNYLELWDGQFERLDEIYHVNFRSFVSLATYALPMLRETRGSIVVMSSFAGKVGTPYSAAYSSSKFALIGFFESLRKEFMIKDTDISITVCIIGGISTEN</sequence>